<keyword evidence="5" id="KW-0472">Membrane</keyword>
<dbReference type="InterPro" id="IPR050833">
    <property type="entry name" value="Poly_Biosynth_Transport"/>
</dbReference>
<dbReference type="Proteomes" id="UP000503297">
    <property type="component" value="Chromosome"/>
</dbReference>
<dbReference type="GO" id="GO:0005886">
    <property type="term" value="C:plasma membrane"/>
    <property type="evidence" value="ECO:0007669"/>
    <property type="project" value="UniProtKB-SubCell"/>
</dbReference>
<dbReference type="PANTHER" id="PTHR30250">
    <property type="entry name" value="PST FAMILY PREDICTED COLANIC ACID TRANSPORTER"/>
    <property type="match status" value="1"/>
</dbReference>
<accession>A0A6M8J4F1</accession>
<evidence type="ECO:0000256" key="5">
    <source>
        <dbReference type="ARBA" id="ARBA00023136"/>
    </source>
</evidence>
<evidence type="ECO:0000256" key="2">
    <source>
        <dbReference type="ARBA" id="ARBA00022475"/>
    </source>
</evidence>
<protein>
    <submittedName>
        <fullName evidence="6">Lipopolysaccharide biosynthesis protein</fullName>
    </submittedName>
</protein>
<keyword evidence="2" id="KW-1003">Cell membrane</keyword>
<keyword evidence="3" id="KW-0812">Transmembrane</keyword>
<sequence length="525" mass="57731">MSVRHSASGQTSRAPGRKRRLNIFAALFNPWWDRLVGAVADGGLSAAEEEYEAHSTSRDYVWNTVGLIASGVLFPLLTVVATQLVGVERAGMFSLAFVMANLLFFVGSFGVRTYQISDLDGAHSFLDYQAHRLATCAVMIVGGLVLFSVRGYADEMLMMSVFVMLFKAVDALADVYEGRLQQVDKLYLGGISQTIRFTASLLAFLVLLAITRSLAVASAAMFLVALVSFALVTFPLALLETPKSNPLHPREVMGLFRSCAPLFLAVFMYALVDSMPKFVMEGALSYDSQLYFNALYFPAQAILITVGLIYKPQLVRMAALWADPLRRRGFDLMIVAMVVVIVGVTVLAVGGMKWVGLAALSLMYGIDFTQYAELAYIMLAAGGVTAGIDFLYQVIVILRRQRVVTELYVITLGFSVLVLMLMVNITGLDGAVIGYLVVMSILFVLLVREYISVRVELARADRGEVEASVLRTAASASPVSQALLSDERERARRALRARRSGLDAADVSFNRREDARRRLSARRRR</sequence>
<organism evidence="6 7">
    <name type="scientific">Berryella wangjianweii</name>
    <dbReference type="NCBI Taxonomy" id="2734634"/>
    <lineage>
        <taxon>Bacteria</taxon>
        <taxon>Bacillati</taxon>
        <taxon>Actinomycetota</taxon>
        <taxon>Coriobacteriia</taxon>
        <taxon>Eggerthellales</taxon>
        <taxon>Eggerthellaceae</taxon>
        <taxon>Berryella</taxon>
    </lineage>
</organism>
<dbReference type="PANTHER" id="PTHR30250:SF11">
    <property type="entry name" value="O-ANTIGEN TRANSPORTER-RELATED"/>
    <property type="match status" value="1"/>
</dbReference>
<dbReference type="AlphaFoldDB" id="A0A6M8J4F1"/>
<dbReference type="RefSeq" id="WP_172165455.1">
    <property type="nucleotide sequence ID" value="NZ_CP053716.1"/>
</dbReference>
<comment type="subcellular location">
    <subcellularLocation>
        <location evidence="1">Cell membrane</location>
        <topology evidence="1">Multi-pass membrane protein</topology>
    </subcellularLocation>
</comment>
<reference evidence="7" key="1">
    <citation type="submission" date="2020-05" db="EMBL/GenBank/DDBJ databases">
        <title>Novel species in genus Nocardioides.</title>
        <authorList>
            <person name="Zhang G."/>
        </authorList>
    </citation>
    <scope>NUCLEOTIDE SEQUENCE [LARGE SCALE GENOMIC DNA]</scope>
    <source>
        <strain evidence="7">zg-1050</strain>
    </source>
</reference>
<keyword evidence="7" id="KW-1185">Reference proteome</keyword>
<evidence type="ECO:0000313" key="7">
    <source>
        <dbReference type="Proteomes" id="UP000503297"/>
    </source>
</evidence>
<evidence type="ECO:0000313" key="6">
    <source>
        <dbReference type="EMBL" id="QKF06856.1"/>
    </source>
</evidence>
<name>A0A6M8J4F1_9ACTN</name>
<keyword evidence="4" id="KW-1133">Transmembrane helix</keyword>
<dbReference type="EMBL" id="CP053716">
    <property type="protein sequence ID" value="QKF06856.1"/>
    <property type="molecule type" value="Genomic_DNA"/>
</dbReference>
<evidence type="ECO:0000256" key="4">
    <source>
        <dbReference type="ARBA" id="ARBA00022989"/>
    </source>
</evidence>
<dbReference type="KEGG" id="bwa:HLV38_01020"/>
<evidence type="ECO:0000256" key="3">
    <source>
        <dbReference type="ARBA" id="ARBA00022692"/>
    </source>
</evidence>
<evidence type="ECO:0000256" key="1">
    <source>
        <dbReference type="ARBA" id="ARBA00004651"/>
    </source>
</evidence>
<gene>
    <name evidence="6" type="ORF">HLV38_01020</name>
</gene>
<proteinExistence type="predicted"/>